<keyword evidence="2" id="KW-1185">Reference proteome</keyword>
<evidence type="ECO:0000259" key="1">
    <source>
        <dbReference type="Pfam" id="PF00078"/>
    </source>
</evidence>
<reference evidence="2" key="1">
    <citation type="journal article" date="2016" name="Nat. Genet.">
        <title>The genome sequences of Arachis duranensis and Arachis ipaensis, the diploid ancestors of cultivated peanut.</title>
        <authorList>
            <person name="Bertioli D.J."/>
            <person name="Cannon S.B."/>
            <person name="Froenicke L."/>
            <person name="Huang G."/>
            <person name="Farmer A.D."/>
            <person name="Cannon E.K."/>
            <person name="Liu X."/>
            <person name="Gao D."/>
            <person name="Clevenger J."/>
            <person name="Dash S."/>
            <person name="Ren L."/>
            <person name="Moretzsohn M.C."/>
            <person name="Shirasawa K."/>
            <person name="Huang W."/>
            <person name="Vidigal B."/>
            <person name="Abernathy B."/>
            <person name="Chu Y."/>
            <person name="Niederhuth C.E."/>
            <person name="Umale P."/>
            <person name="Araujo A.C."/>
            <person name="Kozik A."/>
            <person name="Kim K.D."/>
            <person name="Burow M.D."/>
            <person name="Varshney R.K."/>
            <person name="Wang X."/>
            <person name="Zhang X."/>
            <person name="Barkley N."/>
            <person name="Guimaraes P.M."/>
            <person name="Isobe S."/>
            <person name="Guo B."/>
            <person name="Liao B."/>
            <person name="Stalker H.T."/>
            <person name="Schmitz R.J."/>
            <person name="Scheffler B.E."/>
            <person name="Leal-Bertioli S.C."/>
            <person name="Xun X."/>
            <person name="Jackson S.A."/>
            <person name="Michelmore R."/>
            <person name="Ozias-Akins P."/>
        </authorList>
    </citation>
    <scope>NUCLEOTIDE SEQUENCE [LARGE SCALE GENOMIC DNA]</scope>
    <source>
        <strain evidence="2">cv. V14167</strain>
    </source>
</reference>
<name>A0A6P4CT85_ARADU</name>
<dbReference type="KEGG" id="adu:107480702"/>
<dbReference type="PANTHER" id="PTHR46890:SF50">
    <property type="entry name" value="RNA-DIRECTED DNA POLYMERASE, EUKARYOTA, REVERSE TRANSCRIPTASE ZINC-BINDING DOMAIN PROTEIN-RELATED"/>
    <property type="match status" value="1"/>
</dbReference>
<evidence type="ECO:0000313" key="2">
    <source>
        <dbReference type="Proteomes" id="UP000515211"/>
    </source>
</evidence>
<dbReference type="InterPro" id="IPR000477">
    <property type="entry name" value="RT_dom"/>
</dbReference>
<dbReference type="RefSeq" id="XP_015956350.1">
    <property type="nucleotide sequence ID" value="XM_016100864.1"/>
</dbReference>
<proteinExistence type="predicted"/>
<organism evidence="2 3">
    <name type="scientific">Arachis duranensis</name>
    <name type="common">Wild peanut</name>
    <dbReference type="NCBI Taxonomy" id="130453"/>
    <lineage>
        <taxon>Eukaryota</taxon>
        <taxon>Viridiplantae</taxon>
        <taxon>Streptophyta</taxon>
        <taxon>Embryophyta</taxon>
        <taxon>Tracheophyta</taxon>
        <taxon>Spermatophyta</taxon>
        <taxon>Magnoliopsida</taxon>
        <taxon>eudicotyledons</taxon>
        <taxon>Gunneridae</taxon>
        <taxon>Pentapetalae</taxon>
        <taxon>rosids</taxon>
        <taxon>fabids</taxon>
        <taxon>Fabales</taxon>
        <taxon>Fabaceae</taxon>
        <taxon>Papilionoideae</taxon>
        <taxon>50 kb inversion clade</taxon>
        <taxon>dalbergioids sensu lato</taxon>
        <taxon>Dalbergieae</taxon>
        <taxon>Pterocarpus clade</taxon>
        <taxon>Arachis</taxon>
    </lineage>
</organism>
<dbReference type="PANTHER" id="PTHR46890">
    <property type="entry name" value="NON-LTR RETROLELEMENT REVERSE TRANSCRIPTASE-LIKE PROTEIN-RELATED"/>
    <property type="match status" value="1"/>
</dbReference>
<dbReference type="Pfam" id="PF00078">
    <property type="entry name" value="RVT_1"/>
    <property type="match status" value="1"/>
</dbReference>
<dbReference type="AlphaFoldDB" id="A0A6P4CT85"/>
<feature type="domain" description="Reverse transcriptase" evidence="1">
    <location>
        <begin position="210"/>
        <end position="314"/>
    </location>
</feature>
<dbReference type="GeneID" id="107480702"/>
<dbReference type="InterPro" id="IPR052343">
    <property type="entry name" value="Retrotransposon-Effector_Assoc"/>
</dbReference>
<accession>A0A6P4CT85</accession>
<protein>
    <submittedName>
        <fullName evidence="3">Uncharacterized protein LOC107480702</fullName>
    </submittedName>
</protein>
<dbReference type="Proteomes" id="UP000515211">
    <property type="component" value="Chromosome 3"/>
</dbReference>
<reference evidence="3" key="2">
    <citation type="submission" date="2025-08" db="UniProtKB">
        <authorList>
            <consortium name="RefSeq"/>
        </authorList>
    </citation>
    <scope>IDENTIFICATION</scope>
    <source>
        <tissue evidence="3">Whole plant</tissue>
    </source>
</reference>
<sequence length="320" mass="37643">MHEKLKLIKKNISKWNREIFGNIYDKIRRLESEIAKVEVLLEGNIKEEINLSRRKALVGQLDIWYIQKGEYWKQMSMEKYIKEIDKNTRYFHTMTTIRSRKKLIREIKIGNRQFKDPRRIKNEARKFFKNLYHQDRMLVIRVQEGLVARLSEEQAMQLELMPSYIEVKEAVWSCGSTKAHGPDGFNMFFVKNSWEIIRMEFTESDRQILDGALTASEIVSWLKKSKKSGIIVKLDFKKAYDTVRCSFLEHVLKIMGFGDIWRKSISGMLNTAAMSIIVNGSPSEPFAMERGLRQGDPILPFLFIFVAEVLNQMFTRARDI</sequence>
<evidence type="ECO:0000313" key="3">
    <source>
        <dbReference type="RefSeq" id="XP_015956350.1"/>
    </source>
</evidence>
<gene>
    <name evidence="3" type="primary">LOC107480702</name>
</gene>